<keyword evidence="3" id="KW-1185">Reference proteome</keyword>
<organism evidence="2 3">
    <name type="scientific">Amphilophus citrinellus</name>
    <name type="common">Midas cichlid</name>
    <name type="synonym">Cichlasoma citrinellum</name>
    <dbReference type="NCBI Taxonomy" id="61819"/>
    <lineage>
        <taxon>Eukaryota</taxon>
        <taxon>Metazoa</taxon>
        <taxon>Chordata</taxon>
        <taxon>Craniata</taxon>
        <taxon>Vertebrata</taxon>
        <taxon>Euteleostomi</taxon>
        <taxon>Actinopterygii</taxon>
        <taxon>Neopterygii</taxon>
        <taxon>Teleostei</taxon>
        <taxon>Neoteleostei</taxon>
        <taxon>Acanthomorphata</taxon>
        <taxon>Ovalentaria</taxon>
        <taxon>Cichlomorphae</taxon>
        <taxon>Cichliformes</taxon>
        <taxon>Cichlidae</taxon>
        <taxon>New World cichlids</taxon>
        <taxon>Cichlasomatinae</taxon>
        <taxon>Heroini</taxon>
        <taxon>Amphilophus</taxon>
    </lineage>
</organism>
<feature type="compositionally biased region" description="Acidic residues" evidence="1">
    <location>
        <begin position="115"/>
        <end position="128"/>
    </location>
</feature>
<evidence type="ECO:0000256" key="1">
    <source>
        <dbReference type="SAM" id="MobiDB-lite"/>
    </source>
</evidence>
<name>A0A3Q0R7S4_AMPCI</name>
<accession>A0A3Q0R7S4</accession>
<proteinExistence type="predicted"/>
<dbReference type="AlphaFoldDB" id="A0A3Q0R7S4"/>
<evidence type="ECO:0000313" key="3">
    <source>
        <dbReference type="Proteomes" id="UP000261340"/>
    </source>
</evidence>
<feature type="region of interest" description="Disordered" evidence="1">
    <location>
        <begin position="111"/>
        <end position="132"/>
    </location>
</feature>
<evidence type="ECO:0000313" key="2">
    <source>
        <dbReference type="Ensembl" id="ENSACIP00000006092.1"/>
    </source>
</evidence>
<feature type="compositionally biased region" description="Acidic residues" evidence="1">
    <location>
        <begin position="293"/>
        <end position="309"/>
    </location>
</feature>
<feature type="region of interest" description="Disordered" evidence="1">
    <location>
        <begin position="1"/>
        <end position="34"/>
    </location>
</feature>
<reference evidence="2" key="1">
    <citation type="submission" date="2025-08" db="UniProtKB">
        <authorList>
            <consortium name="Ensembl"/>
        </authorList>
    </citation>
    <scope>IDENTIFICATION</scope>
</reference>
<protein>
    <submittedName>
        <fullName evidence="2">Uncharacterized protein</fullName>
    </submittedName>
</protein>
<reference evidence="2" key="2">
    <citation type="submission" date="2025-09" db="UniProtKB">
        <authorList>
            <consortium name="Ensembl"/>
        </authorList>
    </citation>
    <scope>IDENTIFICATION</scope>
</reference>
<feature type="region of interest" description="Disordered" evidence="1">
    <location>
        <begin position="272"/>
        <end position="317"/>
    </location>
</feature>
<dbReference type="OMA" id="CEWAQKE"/>
<dbReference type="GeneTree" id="ENSGT00650000094781"/>
<dbReference type="Ensembl" id="ENSACIT00000006274.1">
    <property type="protein sequence ID" value="ENSACIP00000006092.1"/>
    <property type="gene ID" value="ENSACIG00000004790.1"/>
</dbReference>
<dbReference type="Proteomes" id="UP000261340">
    <property type="component" value="Unplaced"/>
</dbReference>
<dbReference type="STRING" id="61819.ENSACIP00000006092"/>
<sequence length="390" mass="43057">MEATDATEESLVLSESGDIEDASIGQPVDESSTSVGAAVSVYVTASDEDEQKLTGNSPLKCHDTEMDLWPPHITPPENKRLSVLQASSLSFKANTSSRVGSGIESLNGNFNLQLEDSDSDHDVEEEHQEADAGEQKLLSQLQVEGSFDVNKSLCEWAQKEASRHSVNNGHTFNLDESDESIVATKKKKTAVIYDSEEEEENDDDQLGNSFQVCGASTPKSANSITTPFQTKKSIGGNTSVASRRSFLHSIIEDMDNQDMVEEDEEEDIIGLTHDEVQEEEPKEEPSGETLNSEGEEEEEEERSLEEPSSDPELASNETMDQCTADMGVKEVIEDESYDSLVLRGRECYSKAKLDDALGFFLRAIDIKPGDPEIQLMTIQLYRQLSQGERR</sequence>